<dbReference type="InterPro" id="IPR016039">
    <property type="entry name" value="Thiolase-like"/>
</dbReference>
<dbReference type="InterPro" id="IPR000794">
    <property type="entry name" value="Beta-ketoacyl_synthase"/>
</dbReference>
<dbReference type="GO" id="GO:0006633">
    <property type="term" value="P:fatty acid biosynthetic process"/>
    <property type="evidence" value="ECO:0007669"/>
    <property type="project" value="InterPro"/>
</dbReference>
<dbReference type="PROSITE" id="PS00606">
    <property type="entry name" value="KS3_1"/>
    <property type="match status" value="1"/>
</dbReference>
<dbReference type="EMBL" id="BNJK01000001">
    <property type="protein sequence ID" value="GHO94774.1"/>
    <property type="molecule type" value="Genomic_DNA"/>
</dbReference>
<comment type="similarity">
    <text evidence="1 3">Belongs to the thiolase-like superfamily. Beta-ketoacyl-ACP synthases family.</text>
</comment>
<evidence type="ECO:0000256" key="3">
    <source>
        <dbReference type="RuleBase" id="RU003694"/>
    </source>
</evidence>
<dbReference type="InterPro" id="IPR014031">
    <property type="entry name" value="Ketoacyl_synth_C"/>
</dbReference>
<keyword evidence="6" id="KW-1185">Reference proteome</keyword>
<dbReference type="RefSeq" id="WP_220205489.1">
    <property type="nucleotide sequence ID" value="NZ_BNJK01000001.1"/>
</dbReference>
<dbReference type="CDD" id="cd00834">
    <property type="entry name" value="KAS_I_II"/>
    <property type="match status" value="1"/>
</dbReference>
<reference evidence="5" key="1">
    <citation type="submission" date="2020-10" db="EMBL/GenBank/DDBJ databases">
        <title>Taxonomic study of unclassified bacteria belonging to the class Ktedonobacteria.</title>
        <authorList>
            <person name="Yabe S."/>
            <person name="Wang C.M."/>
            <person name="Zheng Y."/>
            <person name="Sakai Y."/>
            <person name="Cavaletti L."/>
            <person name="Monciardini P."/>
            <person name="Donadio S."/>
        </authorList>
    </citation>
    <scope>NUCLEOTIDE SEQUENCE</scope>
    <source>
        <strain evidence="5">ID150040</strain>
    </source>
</reference>
<dbReference type="PANTHER" id="PTHR11712:SF336">
    <property type="entry name" value="3-OXOACYL-[ACYL-CARRIER-PROTEIN] SYNTHASE, MITOCHONDRIAL"/>
    <property type="match status" value="1"/>
</dbReference>
<name>A0A8J3INF6_9CHLR</name>
<dbReference type="GO" id="GO:0004315">
    <property type="term" value="F:3-oxoacyl-[acyl-carrier-protein] synthase activity"/>
    <property type="evidence" value="ECO:0007669"/>
    <property type="project" value="InterPro"/>
</dbReference>
<evidence type="ECO:0000313" key="6">
    <source>
        <dbReference type="Proteomes" id="UP000597444"/>
    </source>
</evidence>
<comment type="caution">
    <text evidence="5">The sequence shown here is derived from an EMBL/GenBank/DDBJ whole genome shotgun (WGS) entry which is preliminary data.</text>
</comment>
<dbReference type="Pfam" id="PF00109">
    <property type="entry name" value="ketoacyl-synt"/>
    <property type="match status" value="1"/>
</dbReference>
<evidence type="ECO:0000313" key="5">
    <source>
        <dbReference type="EMBL" id="GHO94774.1"/>
    </source>
</evidence>
<dbReference type="InterPro" id="IPR018201">
    <property type="entry name" value="Ketoacyl_synth_AS"/>
</dbReference>
<dbReference type="Proteomes" id="UP000597444">
    <property type="component" value="Unassembled WGS sequence"/>
</dbReference>
<dbReference type="SUPFAM" id="SSF53901">
    <property type="entry name" value="Thiolase-like"/>
    <property type="match status" value="2"/>
</dbReference>
<dbReference type="GO" id="GO:0005829">
    <property type="term" value="C:cytosol"/>
    <property type="evidence" value="ECO:0007669"/>
    <property type="project" value="TreeGrafter"/>
</dbReference>
<dbReference type="InterPro" id="IPR020841">
    <property type="entry name" value="PKS_Beta-ketoAc_synthase_dom"/>
</dbReference>
<feature type="domain" description="Ketosynthase family 3 (KS3)" evidence="4">
    <location>
        <begin position="9"/>
        <end position="425"/>
    </location>
</feature>
<dbReference type="SMART" id="SM00825">
    <property type="entry name" value="PKS_KS"/>
    <property type="match status" value="1"/>
</dbReference>
<dbReference type="AlphaFoldDB" id="A0A8J3INF6"/>
<dbReference type="FunFam" id="3.40.47.10:FF:000018">
    <property type="entry name" value="3-oxoacyl-[acyl-carrier-protein] synthase 2"/>
    <property type="match status" value="1"/>
</dbReference>
<gene>
    <name evidence="5" type="primary">fabF-2</name>
    <name evidence="5" type="ORF">KSF_048220</name>
</gene>
<dbReference type="Gene3D" id="3.40.47.10">
    <property type="match status" value="1"/>
</dbReference>
<evidence type="ECO:0000256" key="1">
    <source>
        <dbReference type="ARBA" id="ARBA00008467"/>
    </source>
</evidence>
<dbReference type="NCBIfam" id="NF005589">
    <property type="entry name" value="PRK07314.1"/>
    <property type="match status" value="1"/>
</dbReference>
<sequence length="434" mass="46830">MRGVQPRPQRRVVITGLGVVTPNGVGKEMFWRSCINGISGIQRITRFDAQNLPAQIAGEVAHFEPERWGLTPDEIRHMDRGIQFGLAAAHQAWQDAGLEDTTEAERGRTGVYMGTAMHYVEEGEKLWVKLTDAGSHTPLLEGTEEITASLFMTHAAATSIAAHHRLHGPCMVIATGCSAGNDAIGEAFWQIQEGRADCMLAGGTDAAISPIGLDVFCVIGALSTAYNERPEQASRPYDHKRDGFVMAEGAGLVVLEERTHALARGAHIYAEIVTFASNSNAYHMTALPPQGEPLQLLLRQVLDEAHLSHSDIGYINSHGSSTLPNEIAETSAYKAVFGDWAYRIPISATKSMIGHTQGAASAIEAVVTALVLDQQIIPPTLNQEHPDPDCDLDYVPNVARPATVDVALSHSSGFGGVNSVLVLARPDWIDTHER</sequence>
<organism evidence="5 6">
    <name type="scientific">Reticulibacter mediterranei</name>
    <dbReference type="NCBI Taxonomy" id="2778369"/>
    <lineage>
        <taxon>Bacteria</taxon>
        <taxon>Bacillati</taxon>
        <taxon>Chloroflexota</taxon>
        <taxon>Ktedonobacteria</taxon>
        <taxon>Ktedonobacterales</taxon>
        <taxon>Reticulibacteraceae</taxon>
        <taxon>Reticulibacter</taxon>
    </lineage>
</organism>
<dbReference type="InterPro" id="IPR014030">
    <property type="entry name" value="Ketoacyl_synth_N"/>
</dbReference>
<protein>
    <submittedName>
        <fullName evidence="5">3-oxoacyl-[acyl-carrier-protein] synthase 2</fullName>
    </submittedName>
</protein>
<accession>A0A8J3INF6</accession>
<keyword evidence="2 3" id="KW-0808">Transferase</keyword>
<proteinExistence type="inferred from homology"/>
<dbReference type="Pfam" id="PF02801">
    <property type="entry name" value="Ketoacyl-synt_C"/>
    <property type="match status" value="1"/>
</dbReference>
<dbReference type="PANTHER" id="PTHR11712">
    <property type="entry name" value="POLYKETIDE SYNTHASE-RELATED"/>
    <property type="match status" value="1"/>
</dbReference>
<evidence type="ECO:0000256" key="2">
    <source>
        <dbReference type="ARBA" id="ARBA00022679"/>
    </source>
</evidence>
<evidence type="ECO:0000259" key="4">
    <source>
        <dbReference type="PROSITE" id="PS52004"/>
    </source>
</evidence>
<dbReference type="PROSITE" id="PS52004">
    <property type="entry name" value="KS3_2"/>
    <property type="match status" value="1"/>
</dbReference>